<reference evidence="2" key="1">
    <citation type="journal article" date="2020" name="Stud. Mycol.">
        <title>101 Dothideomycetes genomes: a test case for predicting lifestyles and emergence of pathogens.</title>
        <authorList>
            <person name="Haridas S."/>
            <person name="Albert R."/>
            <person name="Binder M."/>
            <person name="Bloem J."/>
            <person name="Labutti K."/>
            <person name="Salamov A."/>
            <person name="Andreopoulos B."/>
            <person name="Baker S."/>
            <person name="Barry K."/>
            <person name="Bills G."/>
            <person name="Bluhm B."/>
            <person name="Cannon C."/>
            <person name="Castanera R."/>
            <person name="Culley D."/>
            <person name="Daum C."/>
            <person name="Ezra D."/>
            <person name="Gonzalez J."/>
            <person name="Henrissat B."/>
            <person name="Kuo A."/>
            <person name="Liang C."/>
            <person name="Lipzen A."/>
            <person name="Lutzoni F."/>
            <person name="Magnuson J."/>
            <person name="Mondo S."/>
            <person name="Nolan M."/>
            <person name="Ohm R."/>
            <person name="Pangilinan J."/>
            <person name="Park H.-J."/>
            <person name="Ramirez L."/>
            <person name="Alfaro M."/>
            <person name="Sun H."/>
            <person name="Tritt A."/>
            <person name="Yoshinaga Y."/>
            <person name="Zwiers L.-H."/>
            <person name="Turgeon B."/>
            <person name="Goodwin S."/>
            <person name="Spatafora J."/>
            <person name="Crous P."/>
            <person name="Grigoriev I."/>
        </authorList>
    </citation>
    <scope>NUCLEOTIDE SEQUENCE</scope>
    <source>
        <strain evidence="2">CBS 121167</strain>
    </source>
</reference>
<dbReference type="AlphaFoldDB" id="A0A6A6B905"/>
<protein>
    <submittedName>
        <fullName evidence="2">Uncharacterized protein</fullName>
    </submittedName>
</protein>
<proteinExistence type="predicted"/>
<feature type="compositionally biased region" description="Basic residues" evidence="1">
    <location>
        <begin position="81"/>
        <end position="118"/>
    </location>
</feature>
<dbReference type="EMBL" id="ML995491">
    <property type="protein sequence ID" value="KAF2139843.1"/>
    <property type="molecule type" value="Genomic_DNA"/>
</dbReference>
<evidence type="ECO:0000313" key="2">
    <source>
        <dbReference type="EMBL" id="KAF2139843.1"/>
    </source>
</evidence>
<organism evidence="2 3">
    <name type="scientific">Aplosporella prunicola CBS 121167</name>
    <dbReference type="NCBI Taxonomy" id="1176127"/>
    <lineage>
        <taxon>Eukaryota</taxon>
        <taxon>Fungi</taxon>
        <taxon>Dikarya</taxon>
        <taxon>Ascomycota</taxon>
        <taxon>Pezizomycotina</taxon>
        <taxon>Dothideomycetes</taxon>
        <taxon>Dothideomycetes incertae sedis</taxon>
        <taxon>Botryosphaeriales</taxon>
        <taxon>Aplosporellaceae</taxon>
        <taxon>Aplosporella</taxon>
    </lineage>
</organism>
<feature type="compositionally biased region" description="Low complexity" evidence="1">
    <location>
        <begin position="137"/>
        <end position="154"/>
    </location>
</feature>
<name>A0A6A6B905_9PEZI</name>
<keyword evidence="3" id="KW-1185">Reference proteome</keyword>
<sequence length="154" mass="18265">MSATQVRKRRWAATTPPHHAAPLRYRYLKGKSWVKVGRCFVQAAKRIHTRNRARQERGERGLHRPLQNRRQDRQTVSQSLQKRKRGRQRGLGARKRERKKRDNAREKKRKRQKKKDQRKKTEEISHPHPTSIKRPITNAQTTTHATPTQPLAPQ</sequence>
<dbReference type="Proteomes" id="UP000799438">
    <property type="component" value="Unassembled WGS sequence"/>
</dbReference>
<gene>
    <name evidence="2" type="ORF">K452DRAFT_56637</name>
</gene>
<feature type="compositionally biased region" description="Basic and acidic residues" evidence="1">
    <location>
        <begin position="53"/>
        <end position="62"/>
    </location>
</feature>
<evidence type="ECO:0000256" key="1">
    <source>
        <dbReference type="SAM" id="MobiDB-lite"/>
    </source>
</evidence>
<dbReference type="GeneID" id="54304363"/>
<evidence type="ECO:0000313" key="3">
    <source>
        <dbReference type="Proteomes" id="UP000799438"/>
    </source>
</evidence>
<feature type="region of interest" description="Disordered" evidence="1">
    <location>
        <begin position="45"/>
        <end position="154"/>
    </location>
</feature>
<dbReference type="RefSeq" id="XP_033395556.1">
    <property type="nucleotide sequence ID" value="XM_033546856.1"/>
</dbReference>
<accession>A0A6A6B905</accession>